<organism evidence="1 2">
    <name type="scientific">Lysobacter enzymogenes</name>
    <dbReference type="NCBI Taxonomy" id="69"/>
    <lineage>
        <taxon>Bacteria</taxon>
        <taxon>Pseudomonadati</taxon>
        <taxon>Pseudomonadota</taxon>
        <taxon>Gammaproteobacteria</taxon>
        <taxon>Lysobacterales</taxon>
        <taxon>Lysobacteraceae</taxon>
        <taxon>Lysobacter</taxon>
    </lineage>
</organism>
<dbReference type="EMBL" id="CP013140">
    <property type="protein sequence ID" value="ALN59271.1"/>
    <property type="molecule type" value="Genomic_DNA"/>
</dbReference>
<protein>
    <submittedName>
        <fullName evidence="1">Uncharacterized protein</fullName>
    </submittedName>
</protein>
<dbReference type="Proteomes" id="UP000061569">
    <property type="component" value="Chromosome"/>
</dbReference>
<dbReference type="AlphaFoldDB" id="A0A0S2DL35"/>
<reference evidence="1 2" key="1">
    <citation type="submission" date="2015-11" db="EMBL/GenBank/DDBJ databases">
        <title>Genome sequences of Lysobacter enzymogenes strain C3 and Lysobacter antibioticus ATCC 29479.</title>
        <authorList>
            <person name="Kobayashi D.Y."/>
        </authorList>
    </citation>
    <scope>NUCLEOTIDE SEQUENCE [LARGE SCALE GENOMIC DNA]</scope>
    <source>
        <strain evidence="1 2">C3</strain>
    </source>
</reference>
<sequence length="51" mass="6134">MYQPDNQAELADIINYQVIRGRRTSSELGKWWTARRSYRERPQPWPGWPAT</sequence>
<name>A0A0S2DL35_LYSEN</name>
<proteinExistence type="predicted"/>
<dbReference type="KEGG" id="lez:GLE_3929"/>
<evidence type="ECO:0000313" key="1">
    <source>
        <dbReference type="EMBL" id="ALN59271.1"/>
    </source>
</evidence>
<evidence type="ECO:0000313" key="2">
    <source>
        <dbReference type="Proteomes" id="UP000061569"/>
    </source>
</evidence>
<accession>A0A0S2DL35</accession>
<gene>
    <name evidence="1" type="ORF">GLE_3929</name>
</gene>
<dbReference type="PATRIC" id="fig|69.6.peg.3866"/>
<dbReference type="STRING" id="69.GLE_3929"/>